<dbReference type="Gene3D" id="3.30.43.10">
    <property type="entry name" value="Uridine Diphospho-n-acetylenolpyruvylglucosamine Reductase, domain 2"/>
    <property type="match status" value="1"/>
</dbReference>
<evidence type="ECO:0000256" key="11">
    <source>
        <dbReference type="ARBA" id="ARBA00045410"/>
    </source>
</evidence>
<dbReference type="GO" id="GO:0005739">
    <property type="term" value="C:mitochondrion"/>
    <property type="evidence" value="ECO:0007669"/>
    <property type="project" value="TreeGrafter"/>
</dbReference>
<dbReference type="Gene3D" id="1.10.45.10">
    <property type="entry name" value="Vanillyl-alcohol Oxidase, Chain A, domain 4"/>
    <property type="match status" value="1"/>
</dbReference>
<evidence type="ECO:0000256" key="4">
    <source>
        <dbReference type="ARBA" id="ARBA00011738"/>
    </source>
</evidence>
<evidence type="ECO:0000256" key="12">
    <source>
        <dbReference type="ARBA" id="ARBA00049267"/>
    </source>
</evidence>
<dbReference type="SUPFAM" id="SSF55103">
    <property type="entry name" value="FAD-linked oxidases, C-terminal domain"/>
    <property type="match status" value="1"/>
</dbReference>
<dbReference type="FunFam" id="3.30.465.10:FF:000001">
    <property type="entry name" value="D-2-hydroxyglutarate dehydrogenase, mitochondrial"/>
    <property type="match status" value="1"/>
</dbReference>
<comment type="catalytic activity">
    <reaction evidence="12">
        <text>(R)-malate + A = oxaloacetate + AH2</text>
        <dbReference type="Rhea" id="RHEA:67460"/>
        <dbReference type="ChEBI" id="CHEBI:13193"/>
        <dbReference type="ChEBI" id="CHEBI:15588"/>
        <dbReference type="ChEBI" id="CHEBI:16452"/>
        <dbReference type="ChEBI" id="CHEBI:17499"/>
    </reaction>
    <physiologicalReaction direction="left-to-right" evidence="12">
        <dbReference type="Rhea" id="RHEA:67461"/>
    </physiologicalReaction>
</comment>
<reference evidence="14" key="1">
    <citation type="submission" date="2020-05" db="UniProtKB">
        <authorList>
            <consortium name="EnsemblMetazoa"/>
        </authorList>
    </citation>
    <scope>IDENTIFICATION</scope>
    <source>
        <strain evidence="14">USDA</strain>
    </source>
</reference>
<dbReference type="PROSITE" id="PS51387">
    <property type="entry name" value="FAD_PCMH"/>
    <property type="match status" value="1"/>
</dbReference>
<sequence length="502" mass="55272">MLRPYYLRKLSSCFLPTFCTYKTSAIPELTQVRYKIKRGNYGELQDKDVTFFESLIGATNILQDCQDDLHGYNVDFLRSVRGSSKLVLRPGSTQEISEILKYCNQRRLAVCPQGGNTGLVGGSVPVCDEIVLSLARLNKILSIDDITGIVACESGVILENLDAKTREAGYVVPLDLGAKSSCHIGGNVSTNAGGLRVIRYGNLHGSVLGVEAVLANGQVVDLMSDFKKDNTGYHLKHLFIGSEGTLGVVTKVAILCPAISDSVNVAFLGLNSFDAVLKTLKNAKRHLGEILSSCEMIDASSLAATTENFNLKSPIEGFPFYMLIETSGSNVEHDMEKLNGFLQLVMEKGDVADGTYTSEPGKMLEIWKLREFIATALTKDGYCFKYDISLPLRSFYEIVKVVDKRVGHLAKRVCGYGHLGDSNLHLNVSCPEYSPELHKQLEPFVYDYTSELKGSVSAEHGIGFLKTKYLAHSKRPEAIKIMRDMKLLLDPNGILNPYKVLN</sequence>
<dbReference type="Proteomes" id="UP000095300">
    <property type="component" value="Unassembled WGS sequence"/>
</dbReference>
<dbReference type="FunFam" id="3.30.70.2740:FF:000002">
    <property type="entry name" value="D-2-hydroxyglutarate dehydrogenase mitochondrial"/>
    <property type="match status" value="1"/>
</dbReference>
<dbReference type="InterPro" id="IPR016164">
    <property type="entry name" value="FAD-linked_Oxase-like_C"/>
</dbReference>
<evidence type="ECO:0000256" key="8">
    <source>
        <dbReference type="ARBA" id="ARBA00023140"/>
    </source>
</evidence>
<comment type="subcellular location">
    <subcellularLocation>
        <location evidence="2">Peroxisome</location>
    </subcellularLocation>
</comment>
<keyword evidence="15" id="KW-1185">Reference proteome</keyword>
<evidence type="ECO:0000256" key="10">
    <source>
        <dbReference type="ARBA" id="ARBA00039639"/>
    </source>
</evidence>
<accession>A0A1I8P1Z4</accession>
<dbReference type="Gene3D" id="3.30.70.2190">
    <property type="match status" value="1"/>
</dbReference>
<feature type="domain" description="FAD-binding PCMH-type" evidence="13">
    <location>
        <begin position="80"/>
        <end position="259"/>
    </location>
</feature>
<dbReference type="VEuPathDB" id="VectorBase:SCAU004121"/>
<comment type="similarity">
    <text evidence="3">Belongs to the FAD-binding oxidoreductase/transferase type 4 family.</text>
</comment>
<keyword evidence="6" id="KW-0274">FAD</keyword>
<keyword evidence="5" id="KW-0285">Flavoprotein</keyword>
<dbReference type="Pfam" id="PF02913">
    <property type="entry name" value="FAD-oxidase_C"/>
    <property type="match status" value="1"/>
</dbReference>
<dbReference type="GO" id="GO:0051990">
    <property type="term" value="F:(R)-2-hydroxyglutarate dehydrogenase activity"/>
    <property type="evidence" value="ECO:0007669"/>
    <property type="project" value="UniProtKB-EC"/>
</dbReference>
<evidence type="ECO:0000256" key="9">
    <source>
        <dbReference type="ARBA" id="ARBA00039003"/>
    </source>
</evidence>
<dbReference type="KEGG" id="scac:106093131"/>
<gene>
    <name evidence="14" type="primary">106093131</name>
</gene>
<evidence type="ECO:0000256" key="2">
    <source>
        <dbReference type="ARBA" id="ARBA00004275"/>
    </source>
</evidence>
<evidence type="ECO:0000313" key="15">
    <source>
        <dbReference type="Proteomes" id="UP000095300"/>
    </source>
</evidence>
<evidence type="ECO:0000256" key="3">
    <source>
        <dbReference type="ARBA" id="ARBA00008000"/>
    </source>
</evidence>
<evidence type="ECO:0000256" key="7">
    <source>
        <dbReference type="ARBA" id="ARBA00023002"/>
    </source>
</evidence>
<dbReference type="InterPro" id="IPR016167">
    <property type="entry name" value="FAD-bd_PCMH_sub1"/>
</dbReference>
<dbReference type="STRING" id="35570.A0A1I8P1Z4"/>
<evidence type="ECO:0000256" key="6">
    <source>
        <dbReference type="ARBA" id="ARBA00022827"/>
    </source>
</evidence>
<evidence type="ECO:0000256" key="5">
    <source>
        <dbReference type="ARBA" id="ARBA00022630"/>
    </source>
</evidence>
<dbReference type="FunFam" id="3.30.43.10:FF:000011">
    <property type="entry name" value="D-lactate dehydrogenase (Cytochrome)"/>
    <property type="match status" value="1"/>
</dbReference>
<keyword evidence="8" id="KW-0576">Peroxisome</keyword>
<dbReference type="InterPro" id="IPR016166">
    <property type="entry name" value="FAD-bd_PCMH"/>
</dbReference>
<dbReference type="AlphaFoldDB" id="A0A1I8P1Z4"/>
<organism evidence="14 15">
    <name type="scientific">Stomoxys calcitrans</name>
    <name type="common">Stable fly</name>
    <name type="synonym">Conops calcitrans</name>
    <dbReference type="NCBI Taxonomy" id="35570"/>
    <lineage>
        <taxon>Eukaryota</taxon>
        <taxon>Metazoa</taxon>
        <taxon>Ecdysozoa</taxon>
        <taxon>Arthropoda</taxon>
        <taxon>Hexapoda</taxon>
        <taxon>Insecta</taxon>
        <taxon>Pterygota</taxon>
        <taxon>Neoptera</taxon>
        <taxon>Endopterygota</taxon>
        <taxon>Diptera</taxon>
        <taxon>Brachycera</taxon>
        <taxon>Muscomorpha</taxon>
        <taxon>Muscoidea</taxon>
        <taxon>Muscidae</taxon>
        <taxon>Stomoxys</taxon>
    </lineage>
</organism>
<dbReference type="SUPFAM" id="SSF56176">
    <property type="entry name" value="FAD-binding/transporter-associated domain-like"/>
    <property type="match status" value="1"/>
</dbReference>
<evidence type="ECO:0000259" key="13">
    <source>
        <dbReference type="PROSITE" id="PS51387"/>
    </source>
</evidence>
<dbReference type="EC" id="1.1.99.39" evidence="9"/>
<dbReference type="OrthoDB" id="5332616at2759"/>
<proteinExistence type="inferred from homology"/>
<name>A0A1I8P1Z4_STOCA</name>
<dbReference type="PANTHER" id="PTHR43716">
    <property type="entry name" value="D-2-HYDROXYGLUTARATE DEHYDROGENASE, MITOCHONDRIAL"/>
    <property type="match status" value="1"/>
</dbReference>
<dbReference type="GO" id="GO:0071949">
    <property type="term" value="F:FAD binding"/>
    <property type="evidence" value="ECO:0007669"/>
    <property type="project" value="InterPro"/>
</dbReference>
<evidence type="ECO:0000313" key="14">
    <source>
        <dbReference type="EnsemblMetazoa" id="SCAU004121-PA"/>
    </source>
</evidence>
<protein>
    <recommendedName>
        <fullName evidence="10">D-2-hydroxyglutarate dehydrogenase, mitochondrial</fullName>
        <ecNumber evidence="9">1.1.99.39</ecNumber>
    </recommendedName>
</protein>
<comment type="function">
    <text evidence="11">Catalyzes the oxidation of D-2-hydroxyglutarate (D-2-HG) to alpha-ketoglutarate. Also catalyzes the oxidation of other D-2-hydroxyacids, such as D-malate (D-MAL) and D-lactate (D-LAC). Exhibits high activities towards D-2-HG and D-MAL but a very weak activity towards D-LAC.</text>
</comment>
<keyword evidence="7" id="KW-0560">Oxidoreductase</keyword>
<dbReference type="EnsemblMetazoa" id="SCAU004121-RA">
    <property type="protein sequence ID" value="SCAU004121-PA"/>
    <property type="gene ID" value="SCAU004121"/>
</dbReference>
<dbReference type="InterPro" id="IPR016171">
    <property type="entry name" value="Vanillyl_alc_oxidase_C-sub2"/>
</dbReference>
<dbReference type="GO" id="GO:0005777">
    <property type="term" value="C:peroxisome"/>
    <property type="evidence" value="ECO:0007669"/>
    <property type="project" value="UniProtKB-SubCell"/>
</dbReference>
<dbReference type="InterPro" id="IPR006094">
    <property type="entry name" value="Oxid_FAD_bind_N"/>
</dbReference>
<comment type="cofactor">
    <cofactor evidence="1">
        <name>FAD</name>
        <dbReference type="ChEBI" id="CHEBI:57692"/>
    </cofactor>
</comment>
<dbReference type="Gene3D" id="3.30.465.10">
    <property type="match status" value="1"/>
</dbReference>
<dbReference type="FunFam" id="3.30.70.2190:FF:000001">
    <property type="entry name" value="D-2-hydroxyglutarate dehydrogenase mitochondrial"/>
    <property type="match status" value="1"/>
</dbReference>
<dbReference type="PANTHER" id="PTHR43716:SF1">
    <property type="entry name" value="D-2-HYDROXYGLUTARATE DEHYDROGENASE, MITOCHONDRIAL"/>
    <property type="match status" value="1"/>
</dbReference>
<dbReference type="FunFam" id="1.10.45.10:FF:000001">
    <property type="entry name" value="D-lactate dehydrogenase mitochondrial"/>
    <property type="match status" value="1"/>
</dbReference>
<comment type="subunit">
    <text evidence="4">Homodimer.</text>
</comment>
<dbReference type="InterPro" id="IPR004113">
    <property type="entry name" value="FAD-bd_oxidored_4_C"/>
</dbReference>
<dbReference type="InterPro" id="IPR051264">
    <property type="entry name" value="FAD-oxidored/transferase_4"/>
</dbReference>
<evidence type="ECO:0000256" key="1">
    <source>
        <dbReference type="ARBA" id="ARBA00001974"/>
    </source>
</evidence>
<dbReference type="InterPro" id="IPR036318">
    <property type="entry name" value="FAD-bd_PCMH-like_sf"/>
</dbReference>
<dbReference type="Gene3D" id="3.30.70.2740">
    <property type="match status" value="1"/>
</dbReference>
<dbReference type="InterPro" id="IPR016169">
    <property type="entry name" value="FAD-bd_PCMH_sub2"/>
</dbReference>
<dbReference type="Pfam" id="PF01565">
    <property type="entry name" value="FAD_binding_4"/>
    <property type="match status" value="1"/>
</dbReference>